<reference evidence="1" key="1">
    <citation type="journal article" date="2020" name="mSystems">
        <title>Genome- and Community-Level Interaction Insights into Carbon Utilization and Element Cycling Functions of Hydrothermarchaeota in Hydrothermal Sediment.</title>
        <authorList>
            <person name="Zhou Z."/>
            <person name="Liu Y."/>
            <person name="Xu W."/>
            <person name="Pan J."/>
            <person name="Luo Z.H."/>
            <person name="Li M."/>
        </authorList>
    </citation>
    <scope>NUCLEOTIDE SEQUENCE [LARGE SCALE GENOMIC DNA]</scope>
    <source>
        <strain evidence="1">SpSt-1217</strain>
    </source>
</reference>
<sequence length="85" mass="9835">NAGIYMIEKSFLFGGWFRNNMDIRPDALIFLAGFAREKFRLGYSFDLTLSKLSNYSYGSHEFSLIFFLGNKSEVPVRNKLLIPMI</sequence>
<dbReference type="EMBL" id="DSDK01000384">
    <property type="protein sequence ID" value="HDR51353.1"/>
    <property type="molecule type" value="Genomic_DNA"/>
</dbReference>
<feature type="non-terminal residue" evidence="1">
    <location>
        <position position="1"/>
    </location>
</feature>
<protein>
    <submittedName>
        <fullName evidence="1">Type IX secretion system membrane protein PorP/SprF</fullName>
    </submittedName>
</protein>
<proteinExistence type="predicted"/>
<comment type="caution">
    <text evidence="1">The sequence shown here is derived from an EMBL/GenBank/DDBJ whole genome shotgun (WGS) entry which is preliminary data.</text>
</comment>
<dbReference type="Pfam" id="PF11751">
    <property type="entry name" value="PorP_SprF"/>
    <property type="match status" value="1"/>
</dbReference>
<name>A0A831PQ57_9BACT</name>
<dbReference type="Proteomes" id="UP000886047">
    <property type="component" value="Unassembled WGS sequence"/>
</dbReference>
<gene>
    <name evidence="1" type="ORF">ENN90_06995</name>
</gene>
<dbReference type="AlphaFoldDB" id="A0A831PQ57"/>
<organism evidence="1">
    <name type="scientific">Mariniphaga anaerophila</name>
    <dbReference type="NCBI Taxonomy" id="1484053"/>
    <lineage>
        <taxon>Bacteria</taxon>
        <taxon>Pseudomonadati</taxon>
        <taxon>Bacteroidota</taxon>
        <taxon>Bacteroidia</taxon>
        <taxon>Marinilabiliales</taxon>
        <taxon>Prolixibacteraceae</taxon>
        <taxon>Mariniphaga</taxon>
    </lineage>
</organism>
<dbReference type="InterPro" id="IPR019861">
    <property type="entry name" value="PorP/SprF_Bacteroidetes"/>
</dbReference>
<accession>A0A831PQ57</accession>
<evidence type="ECO:0000313" key="1">
    <source>
        <dbReference type="EMBL" id="HDR51353.1"/>
    </source>
</evidence>